<proteinExistence type="predicted"/>
<gene>
    <name evidence="2" type="ORF">J2739_000768</name>
</gene>
<organism evidence="2 3">
    <name type="scientific">Variovorax soli</name>
    <dbReference type="NCBI Taxonomy" id="376815"/>
    <lineage>
        <taxon>Bacteria</taxon>
        <taxon>Pseudomonadati</taxon>
        <taxon>Pseudomonadota</taxon>
        <taxon>Betaproteobacteria</taxon>
        <taxon>Burkholderiales</taxon>
        <taxon>Comamonadaceae</taxon>
        <taxon>Variovorax</taxon>
    </lineage>
</organism>
<comment type="caution">
    <text evidence="2">The sequence shown here is derived from an EMBL/GenBank/DDBJ whole genome shotgun (WGS) entry which is preliminary data.</text>
</comment>
<reference evidence="2 3" key="1">
    <citation type="submission" date="2023-07" db="EMBL/GenBank/DDBJ databases">
        <title>Sorghum-associated microbial communities from plants grown in Nebraska, USA.</title>
        <authorList>
            <person name="Schachtman D."/>
        </authorList>
    </citation>
    <scope>NUCLEOTIDE SEQUENCE [LARGE SCALE GENOMIC DNA]</scope>
    <source>
        <strain evidence="2 3">DS1781</strain>
    </source>
</reference>
<dbReference type="EMBL" id="JAVDRF010000001">
    <property type="protein sequence ID" value="MDR6535008.1"/>
    <property type="molecule type" value="Genomic_DNA"/>
</dbReference>
<dbReference type="Pfam" id="PF13018">
    <property type="entry name" value="ESPR"/>
    <property type="match status" value="1"/>
</dbReference>
<dbReference type="Proteomes" id="UP001184230">
    <property type="component" value="Unassembled WGS sequence"/>
</dbReference>
<protein>
    <recommendedName>
        <fullName evidence="1">ESPR domain-containing protein</fullName>
    </recommendedName>
</protein>
<evidence type="ECO:0000259" key="1">
    <source>
        <dbReference type="Pfam" id="PF13018"/>
    </source>
</evidence>
<dbReference type="RefSeq" id="WP_309898670.1">
    <property type="nucleotide sequence ID" value="NZ_JAVDRF010000001.1"/>
</dbReference>
<feature type="non-terminal residue" evidence="2">
    <location>
        <position position="81"/>
    </location>
</feature>
<evidence type="ECO:0000313" key="3">
    <source>
        <dbReference type="Proteomes" id="UP001184230"/>
    </source>
</evidence>
<name>A0ABU1N980_9BURK</name>
<feature type="domain" description="ESPR" evidence="1">
    <location>
        <begin position="1"/>
        <end position="46"/>
    </location>
</feature>
<sequence>MNKHLHRIVFNAARGLRMVVQETAMAAGKALGATAAVMAMALLAAAPAPAQIVGAPGVAPGLRPTVLVAPNGVPLVNIQTP</sequence>
<dbReference type="InterPro" id="IPR024973">
    <property type="entry name" value="ESPR"/>
</dbReference>
<keyword evidence="3" id="KW-1185">Reference proteome</keyword>
<evidence type="ECO:0000313" key="2">
    <source>
        <dbReference type="EMBL" id="MDR6535008.1"/>
    </source>
</evidence>
<accession>A0ABU1N980</accession>